<dbReference type="Proteomes" id="UP000264800">
    <property type="component" value="Unplaced"/>
</dbReference>
<evidence type="ECO:0000259" key="2">
    <source>
        <dbReference type="Pfam" id="PF24764"/>
    </source>
</evidence>
<dbReference type="InterPro" id="IPR006120">
    <property type="entry name" value="Resolvase_HTH_dom"/>
</dbReference>
<dbReference type="GO" id="GO:0000150">
    <property type="term" value="F:DNA strand exchange activity"/>
    <property type="evidence" value="ECO:0007669"/>
    <property type="project" value="InterPro"/>
</dbReference>
<dbReference type="PANTHER" id="PTHR46791:SF11">
    <property type="entry name" value="INTEGRASE CATALYTIC DOMAIN-CONTAINING PROTEIN"/>
    <property type="match status" value="1"/>
</dbReference>
<accession>A0A3Q3AD22</accession>
<dbReference type="Pfam" id="PF02796">
    <property type="entry name" value="HTH_7"/>
    <property type="match status" value="1"/>
</dbReference>
<organism evidence="3 4">
    <name type="scientific">Kryptolebias marmoratus</name>
    <name type="common">Mangrove killifish</name>
    <name type="synonym">Rivulus marmoratus</name>
    <dbReference type="NCBI Taxonomy" id="37003"/>
    <lineage>
        <taxon>Eukaryota</taxon>
        <taxon>Metazoa</taxon>
        <taxon>Chordata</taxon>
        <taxon>Craniata</taxon>
        <taxon>Vertebrata</taxon>
        <taxon>Euteleostomi</taxon>
        <taxon>Actinopterygii</taxon>
        <taxon>Neopterygii</taxon>
        <taxon>Teleostei</taxon>
        <taxon>Neoteleostei</taxon>
        <taxon>Acanthomorphata</taxon>
        <taxon>Ovalentaria</taxon>
        <taxon>Atherinomorphae</taxon>
        <taxon>Cyprinodontiformes</taxon>
        <taxon>Rivulidae</taxon>
        <taxon>Kryptolebias</taxon>
    </lineage>
</organism>
<sequence length="459" mass="53121">VPFKDRHSRSSASISPYPVHHLQTSCPLSLHQLHQRVTQALQHIPLDIDYLEFVCNQEMVFLDSLSQHIQLSEDVVDRLTDLHNAIQQHKSRQESQEVVRFERLTTRGRPRIIICTEQLVHLLEIGLSVNTIAKLWGVSRSTLFRRMTENNLSVSTFYCKCTDTELDVLVAEIKNRMPHAGYRLVKGTLKAQGHNVGWDRVKASMHRVDSFGILSRMTQLGCVVRRTYSVPSPKYLVHIDRNHKLIRVRADHGGENVAVARLMLTVRGPDNGSFIAGKSVHNQRIERLWRDLWMGVTCVFYNVLHQLEEQNLLDLSNPLHLFCCHYVFLPRLQVNLDIFRQGWDNHPMRTEQNLTPNQLWELGQIGHSVVDPEVLECHFLLCQMKQQIGLVPDPHAEVRVPELDSPLTEDQMELLCENIDPLQPSESNKLNMEFLLIICQIINERRHLSLHFSRHHKNS</sequence>
<protein>
    <submittedName>
        <fullName evidence="3">Uncharacterized protein</fullName>
    </submittedName>
</protein>
<feature type="domain" description="Integrase core" evidence="2">
    <location>
        <begin position="247"/>
        <end position="366"/>
    </location>
</feature>
<reference evidence="3" key="2">
    <citation type="submission" date="2025-09" db="UniProtKB">
        <authorList>
            <consortium name="Ensembl"/>
        </authorList>
    </citation>
    <scope>IDENTIFICATION</scope>
</reference>
<evidence type="ECO:0000259" key="1">
    <source>
        <dbReference type="Pfam" id="PF02796"/>
    </source>
</evidence>
<dbReference type="Pfam" id="PF24764">
    <property type="entry name" value="rva_4"/>
    <property type="match status" value="1"/>
</dbReference>
<dbReference type="OMA" id="LHLFCCH"/>
<name>A0A3Q3AD22_KRYMA</name>
<dbReference type="AlphaFoldDB" id="A0A3Q3AD22"/>
<dbReference type="GeneTree" id="ENSGT00940000164996"/>
<feature type="domain" description="Resolvase HTH" evidence="1">
    <location>
        <begin position="108"/>
        <end position="145"/>
    </location>
</feature>
<dbReference type="Ensembl" id="ENSKMAT00000009224.1">
    <property type="protein sequence ID" value="ENSKMAP00000009089.1"/>
    <property type="gene ID" value="ENSKMAG00000006820.1"/>
</dbReference>
<dbReference type="STRING" id="37003.ENSKMAP00000009089"/>
<proteinExistence type="predicted"/>
<dbReference type="InterPro" id="IPR058913">
    <property type="entry name" value="Integrase_dom_put"/>
</dbReference>
<dbReference type="PANTHER" id="PTHR46791">
    <property type="entry name" value="EXPRESSED PROTEIN"/>
    <property type="match status" value="1"/>
</dbReference>
<evidence type="ECO:0000313" key="4">
    <source>
        <dbReference type="Proteomes" id="UP000264800"/>
    </source>
</evidence>
<dbReference type="GO" id="GO:0003677">
    <property type="term" value="F:DNA binding"/>
    <property type="evidence" value="ECO:0007669"/>
    <property type="project" value="InterPro"/>
</dbReference>
<keyword evidence="4" id="KW-1185">Reference proteome</keyword>
<evidence type="ECO:0000313" key="3">
    <source>
        <dbReference type="Ensembl" id="ENSKMAP00000009089.1"/>
    </source>
</evidence>
<reference evidence="3" key="1">
    <citation type="submission" date="2025-08" db="UniProtKB">
        <authorList>
            <consortium name="Ensembl"/>
        </authorList>
    </citation>
    <scope>IDENTIFICATION</scope>
</reference>